<name>A0ABR1BSI0_NECAM</name>
<feature type="region of interest" description="Disordered" evidence="1">
    <location>
        <begin position="1"/>
        <end position="33"/>
    </location>
</feature>
<evidence type="ECO:0000313" key="3">
    <source>
        <dbReference type="Proteomes" id="UP001303046"/>
    </source>
</evidence>
<reference evidence="2 3" key="1">
    <citation type="submission" date="2023-08" db="EMBL/GenBank/DDBJ databases">
        <title>A Necator americanus chromosomal reference genome.</title>
        <authorList>
            <person name="Ilik V."/>
            <person name="Petrzelkova K.J."/>
            <person name="Pardy F."/>
            <person name="Fuh T."/>
            <person name="Niatou-Singa F.S."/>
            <person name="Gouil Q."/>
            <person name="Baker L."/>
            <person name="Ritchie M.E."/>
            <person name="Jex A.R."/>
            <person name="Gazzola D."/>
            <person name="Li H."/>
            <person name="Toshio Fujiwara R."/>
            <person name="Zhan B."/>
            <person name="Aroian R.V."/>
            <person name="Pafco B."/>
            <person name="Schwarz E.M."/>
        </authorList>
    </citation>
    <scope>NUCLEOTIDE SEQUENCE [LARGE SCALE GENOMIC DNA]</scope>
    <source>
        <strain evidence="2 3">Aroian</strain>
        <tissue evidence="2">Whole animal</tissue>
    </source>
</reference>
<accession>A0ABR1BSI0</accession>
<dbReference type="Proteomes" id="UP001303046">
    <property type="component" value="Unassembled WGS sequence"/>
</dbReference>
<proteinExistence type="predicted"/>
<protein>
    <submittedName>
        <fullName evidence="2">Uncharacterized protein</fullName>
    </submittedName>
</protein>
<evidence type="ECO:0000256" key="1">
    <source>
        <dbReference type="SAM" id="MobiDB-lite"/>
    </source>
</evidence>
<sequence length="79" mass="9068">MHEFPSHVPTQDDNFKSSARSSGRKEPTGCPDSELYRRRVEIIAEGIPMGFRHGSESKVEGNVTRRRWDPFHERIGGEE</sequence>
<dbReference type="EMBL" id="JAVFWL010000001">
    <property type="protein sequence ID" value="KAK6729351.1"/>
    <property type="molecule type" value="Genomic_DNA"/>
</dbReference>
<feature type="compositionally biased region" description="Polar residues" evidence="1">
    <location>
        <begin position="8"/>
        <end position="21"/>
    </location>
</feature>
<keyword evidence="3" id="KW-1185">Reference proteome</keyword>
<organism evidence="2 3">
    <name type="scientific">Necator americanus</name>
    <name type="common">Human hookworm</name>
    <dbReference type="NCBI Taxonomy" id="51031"/>
    <lineage>
        <taxon>Eukaryota</taxon>
        <taxon>Metazoa</taxon>
        <taxon>Ecdysozoa</taxon>
        <taxon>Nematoda</taxon>
        <taxon>Chromadorea</taxon>
        <taxon>Rhabditida</taxon>
        <taxon>Rhabditina</taxon>
        <taxon>Rhabditomorpha</taxon>
        <taxon>Strongyloidea</taxon>
        <taxon>Ancylostomatidae</taxon>
        <taxon>Bunostominae</taxon>
        <taxon>Necator</taxon>
    </lineage>
</organism>
<gene>
    <name evidence="2" type="primary">Necator_chrI.g2544</name>
    <name evidence="2" type="ORF">RB195_006416</name>
</gene>
<evidence type="ECO:0000313" key="2">
    <source>
        <dbReference type="EMBL" id="KAK6729351.1"/>
    </source>
</evidence>
<comment type="caution">
    <text evidence="2">The sequence shown here is derived from an EMBL/GenBank/DDBJ whole genome shotgun (WGS) entry which is preliminary data.</text>
</comment>